<evidence type="ECO:0000313" key="2">
    <source>
        <dbReference type="Proteomes" id="UP000473854"/>
    </source>
</evidence>
<dbReference type="AlphaFoldDB" id="A0A6L6GHC5"/>
<proteinExistence type="predicted"/>
<organism evidence="1 2">
    <name type="scientific">Acinetobacter faecalis</name>
    <dbReference type="NCBI Taxonomy" id="2665161"/>
    <lineage>
        <taxon>Bacteria</taxon>
        <taxon>Pseudomonadati</taxon>
        <taxon>Pseudomonadota</taxon>
        <taxon>Gammaproteobacteria</taxon>
        <taxon>Moraxellales</taxon>
        <taxon>Moraxellaceae</taxon>
        <taxon>Acinetobacter</taxon>
    </lineage>
</organism>
<dbReference type="RefSeq" id="WP_154773425.1">
    <property type="nucleotide sequence ID" value="NZ_WLYL01000036.1"/>
</dbReference>
<reference evidence="1 2" key="1">
    <citation type="submission" date="2019-11" db="EMBL/GenBank/DDBJ databases">
        <authorList>
            <person name="An D."/>
        </authorList>
    </citation>
    <scope>NUCLEOTIDE SEQUENCE [LARGE SCALE GENOMIC DNA]</scope>
    <source>
        <strain evidence="1 2">YIM 103518</strain>
    </source>
</reference>
<protein>
    <recommendedName>
        <fullName evidence="3">Replication protein</fullName>
    </recommendedName>
</protein>
<dbReference type="Proteomes" id="UP000473854">
    <property type="component" value="Unassembled WGS sequence"/>
</dbReference>
<comment type="caution">
    <text evidence="1">The sequence shown here is derived from an EMBL/GenBank/DDBJ whole genome shotgun (WGS) entry which is preliminary data.</text>
</comment>
<accession>A0A6L6GHC5</accession>
<evidence type="ECO:0000313" key="1">
    <source>
        <dbReference type="EMBL" id="MTD11871.1"/>
    </source>
</evidence>
<sequence>MTKKTKLLVQGDYPLIASPTLAVKYGVPSAMFLQKLHYCLQSKDVIRLKEQKYFYHTYEKWAKTLGIYSVSTIKRIVSKLKKAEILIVKKLAQNKWLQTNFYTINYRKLSSLLKDSPEPKHIDQSDVKLAPIRSQSTDVIPKPQATSKLSVTQPFEIKKAKVVTTAGLSQALNPVAHDSALKAMSIEKRGLYHQLLKFKVDIHYDDTRIDEWLNKRNYVIQKIAYLKDQLGHMKMLWHTPEQLGLH</sequence>
<evidence type="ECO:0008006" key="3">
    <source>
        <dbReference type="Google" id="ProtNLM"/>
    </source>
</evidence>
<dbReference type="EMBL" id="WLYL01000036">
    <property type="protein sequence ID" value="MTD11871.1"/>
    <property type="molecule type" value="Genomic_DNA"/>
</dbReference>
<gene>
    <name evidence="1" type="ORF">GIX10_10615</name>
</gene>
<name>A0A6L6GHC5_9GAMM</name>